<feature type="transmembrane region" description="Helical" evidence="6">
    <location>
        <begin position="135"/>
        <end position="155"/>
    </location>
</feature>
<feature type="transmembrane region" description="Helical" evidence="6">
    <location>
        <begin position="33"/>
        <end position="53"/>
    </location>
</feature>
<evidence type="ECO:0000256" key="6">
    <source>
        <dbReference type="SAM" id="Phobius"/>
    </source>
</evidence>
<dbReference type="PANTHER" id="PTHR30482:SF10">
    <property type="entry name" value="HIGH-AFFINITY BRANCHED-CHAIN AMINO ACID TRANSPORT PROTEIN BRAE"/>
    <property type="match status" value="1"/>
</dbReference>
<feature type="transmembrane region" description="Helical" evidence="6">
    <location>
        <begin position="88"/>
        <end position="105"/>
    </location>
</feature>
<keyword evidence="5 6" id="KW-0472">Membrane</keyword>
<name>A0A523RPE3_UNCAE</name>
<keyword evidence="2" id="KW-1003">Cell membrane</keyword>
<dbReference type="CDD" id="cd06581">
    <property type="entry name" value="TM_PBP1_LivM_like"/>
    <property type="match status" value="1"/>
</dbReference>
<feature type="transmembrane region" description="Helical" evidence="6">
    <location>
        <begin position="6"/>
        <end position="26"/>
    </location>
</feature>
<evidence type="ECO:0000256" key="4">
    <source>
        <dbReference type="ARBA" id="ARBA00022989"/>
    </source>
</evidence>
<evidence type="ECO:0000256" key="2">
    <source>
        <dbReference type="ARBA" id="ARBA00022475"/>
    </source>
</evidence>
<feature type="transmembrane region" description="Helical" evidence="6">
    <location>
        <begin position="189"/>
        <end position="207"/>
    </location>
</feature>
<dbReference type="GO" id="GO:0005886">
    <property type="term" value="C:plasma membrane"/>
    <property type="evidence" value="ECO:0007669"/>
    <property type="project" value="UniProtKB-SubCell"/>
</dbReference>
<sequence>MGIVSFLIYLSIMTGIYAILSLSLNFQYGFAGLVNFGHVAFFCIGAYASSLLVMGGVPLLAGVLGAMIFAGVFGFLISIPTAGLKEDYWAIVTIAAAEIVRLFFLNEAWLAEGAFGIRGIPQPLRALFSTSTYPAFYLGMVLIFLGITYFALRLLTRSPFGRVLKAMREGDDLPRAFGKNVLRFRMKSMAIGAAFAGLAGSLFAHYITFICPWNFMPIETFIIWAMVVVGGQGNHLGAIAGAAIIQVFYVSTRFVKDYIPIEAELLASLRMVIIGLLVVLFMIFRRKGLLEEKKRSYKLSGEE</sequence>
<proteinExistence type="predicted"/>
<dbReference type="InterPro" id="IPR043428">
    <property type="entry name" value="LivM-like"/>
</dbReference>
<feature type="transmembrane region" description="Helical" evidence="6">
    <location>
        <begin position="267"/>
        <end position="284"/>
    </location>
</feature>
<comment type="subcellular location">
    <subcellularLocation>
        <location evidence="1">Cell membrane</location>
        <topology evidence="1">Multi-pass membrane protein</topology>
    </subcellularLocation>
</comment>
<dbReference type="InterPro" id="IPR001851">
    <property type="entry name" value="ABC_transp_permease"/>
</dbReference>
<evidence type="ECO:0000256" key="3">
    <source>
        <dbReference type="ARBA" id="ARBA00022692"/>
    </source>
</evidence>
<keyword evidence="4 6" id="KW-1133">Transmembrane helix</keyword>
<dbReference type="GO" id="GO:0015658">
    <property type="term" value="F:branched-chain amino acid transmembrane transporter activity"/>
    <property type="evidence" value="ECO:0007669"/>
    <property type="project" value="InterPro"/>
</dbReference>
<evidence type="ECO:0000313" key="8">
    <source>
        <dbReference type="Proteomes" id="UP000316360"/>
    </source>
</evidence>
<dbReference type="Proteomes" id="UP000316360">
    <property type="component" value="Unassembled WGS sequence"/>
</dbReference>
<dbReference type="PANTHER" id="PTHR30482">
    <property type="entry name" value="HIGH-AFFINITY BRANCHED-CHAIN AMINO ACID TRANSPORT SYSTEM PERMEASE"/>
    <property type="match status" value="1"/>
</dbReference>
<dbReference type="Pfam" id="PF02653">
    <property type="entry name" value="BPD_transp_2"/>
    <property type="match status" value="1"/>
</dbReference>
<dbReference type="EMBL" id="SOKJ01000420">
    <property type="protein sequence ID" value="TET07531.1"/>
    <property type="molecule type" value="Genomic_DNA"/>
</dbReference>
<keyword evidence="3 6" id="KW-0812">Transmembrane</keyword>
<reference evidence="7 8" key="1">
    <citation type="submission" date="2019-03" db="EMBL/GenBank/DDBJ databases">
        <title>Metabolic potential of uncultured bacteria and archaea associated with petroleum seepage in deep-sea sediments.</title>
        <authorList>
            <person name="Dong X."/>
            <person name="Hubert C."/>
        </authorList>
    </citation>
    <scope>NUCLEOTIDE SEQUENCE [LARGE SCALE GENOMIC DNA]</scope>
    <source>
        <strain evidence="7">E44_bin7</strain>
    </source>
</reference>
<feature type="transmembrane region" description="Helical" evidence="6">
    <location>
        <begin position="59"/>
        <end position="79"/>
    </location>
</feature>
<accession>A0A523RPE3</accession>
<evidence type="ECO:0000313" key="7">
    <source>
        <dbReference type="EMBL" id="TET07531.1"/>
    </source>
</evidence>
<organism evidence="7 8">
    <name type="scientific">Aerophobetes bacterium</name>
    <dbReference type="NCBI Taxonomy" id="2030807"/>
    <lineage>
        <taxon>Bacteria</taxon>
        <taxon>Candidatus Aerophobota</taxon>
    </lineage>
</organism>
<evidence type="ECO:0000256" key="5">
    <source>
        <dbReference type="ARBA" id="ARBA00023136"/>
    </source>
</evidence>
<gene>
    <name evidence="7" type="ORF">E3J84_07385</name>
</gene>
<evidence type="ECO:0000256" key="1">
    <source>
        <dbReference type="ARBA" id="ARBA00004651"/>
    </source>
</evidence>
<protein>
    <submittedName>
        <fullName evidence="7">Branched-chain amino acid ABC transporter permease</fullName>
    </submittedName>
</protein>
<comment type="caution">
    <text evidence="7">The sequence shown here is derived from an EMBL/GenBank/DDBJ whole genome shotgun (WGS) entry which is preliminary data.</text>
</comment>
<dbReference type="AlphaFoldDB" id="A0A523RPE3"/>